<dbReference type="Pfam" id="PF11239">
    <property type="entry name" value="DUF3040"/>
    <property type="match status" value="1"/>
</dbReference>
<keyword evidence="1" id="KW-1133">Transmembrane helix</keyword>
<sequence>MDEARLSARERRVLAEIEEQLDHDEPLARRLRTMRRGPTLRRPSLTGRHRVRALGVAALAAATLVLLVLAVATEAPVLIWLFAAVWVLTLVSVLSLVVRWSRRRSVDSRKAG</sequence>
<keyword evidence="1" id="KW-0472">Membrane</keyword>
<dbReference type="Proteomes" id="UP000037023">
    <property type="component" value="Unassembled WGS sequence"/>
</dbReference>
<feature type="transmembrane region" description="Helical" evidence="1">
    <location>
        <begin position="78"/>
        <end position="100"/>
    </location>
</feature>
<evidence type="ECO:0000313" key="2">
    <source>
        <dbReference type="EMBL" id="KOG07421.1"/>
    </source>
</evidence>
<dbReference type="EMBL" id="LGUP01000414">
    <property type="protein sequence ID" value="KOG07421.1"/>
    <property type="molecule type" value="Genomic_DNA"/>
</dbReference>
<protein>
    <recommendedName>
        <fullName evidence="4">DUF3040 domain-containing protein</fullName>
    </recommendedName>
</protein>
<dbReference type="AlphaFoldDB" id="A0A0L8J173"/>
<proteinExistence type="predicted"/>
<dbReference type="InterPro" id="IPR021401">
    <property type="entry name" value="DUF3040"/>
</dbReference>
<accession>A0A0L8J173</accession>
<evidence type="ECO:0008006" key="4">
    <source>
        <dbReference type="Google" id="ProtNLM"/>
    </source>
</evidence>
<evidence type="ECO:0000256" key="1">
    <source>
        <dbReference type="SAM" id="Phobius"/>
    </source>
</evidence>
<feature type="transmembrane region" description="Helical" evidence="1">
    <location>
        <begin position="51"/>
        <end position="72"/>
    </location>
</feature>
<dbReference type="RefSeq" id="WP_051786712.1">
    <property type="nucleotide sequence ID" value="NZ_LGUP01000414.1"/>
</dbReference>
<reference evidence="2 3" key="1">
    <citation type="submission" date="2015-06" db="EMBL/GenBank/DDBJ databases">
        <authorList>
            <person name="Hoefler B.C."/>
            <person name="Straight P.D."/>
        </authorList>
    </citation>
    <scope>NUCLEOTIDE SEQUENCE [LARGE SCALE GENOMIC DNA]</scope>
    <source>
        <strain evidence="2 3">NRRL 3427</strain>
    </source>
</reference>
<evidence type="ECO:0000313" key="3">
    <source>
        <dbReference type="Proteomes" id="UP000037023"/>
    </source>
</evidence>
<name>A0A0L8J173_STRVR</name>
<gene>
    <name evidence="2" type="ORF">ADK34_40135</name>
</gene>
<comment type="caution">
    <text evidence="2">The sequence shown here is derived from an EMBL/GenBank/DDBJ whole genome shotgun (WGS) entry which is preliminary data.</text>
</comment>
<organism evidence="2 3">
    <name type="scientific">Streptomyces viridochromogenes</name>
    <dbReference type="NCBI Taxonomy" id="1938"/>
    <lineage>
        <taxon>Bacteria</taxon>
        <taxon>Bacillati</taxon>
        <taxon>Actinomycetota</taxon>
        <taxon>Actinomycetes</taxon>
        <taxon>Kitasatosporales</taxon>
        <taxon>Streptomycetaceae</taxon>
        <taxon>Streptomyces</taxon>
    </lineage>
</organism>
<dbReference type="PATRIC" id="fig|1938.6.peg.8642"/>
<dbReference type="OrthoDB" id="4338782at2"/>
<keyword evidence="1" id="KW-0812">Transmembrane</keyword>